<gene>
    <name evidence="1" type="ORF">DCAF_LOCUS15974</name>
</gene>
<dbReference type="AlphaFoldDB" id="A0AAV1RYF6"/>
<name>A0AAV1RYF6_9ROSI</name>
<dbReference type="PANTHER" id="PTHR22753:SF14">
    <property type="entry name" value="MONOACYLGLYCEROL_DIACYLGLYCEROL O-ACYLTRANSFERASE"/>
    <property type="match status" value="1"/>
</dbReference>
<comment type="caution">
    <text evidence="1">The sequence shown here is derived from an EMBL/GenBank/DDBJ whole genome shotgun (WGS) entry which is preliminary data.</text>
</comment>
<sequence length="165" mass="18522">MMMKSAFTASAPASQLQQQIGICVLRRLECQREDVESKLVVNMEGFLEIAKHIYVQSPNAFTASAPAFQVQRQMDICNFPHSPTLFTPADSFTEFSLTDWMRVLGAVPVTAGNLYKLQSEKSHVLLYPGGAREALYYRSDSVEESEWDQDNIGIDRQAGKEPDQI</sequence>
<proteinExistence type="predicted"/>
<accession>A0AAV1RYF6</accession>
<evidence type="ECO:0000313" key="1">
    <source>
        <dbReference type="EMBL" id="CAK7340885.1"/>
    </source>
</evidence>
<evidence type="ECO:0000313" key="2">
    <source>
        <dbReference type="Proteomes" id="UP001314170"/>
    </source>
</evidence>
<keyword evidence="2" id="KW-1185">Reference proteome</keyword>
<dbReference type="Proteomes" id="UP001314170">
    <property type="component" value="Unassembled WGS sequence"/>
</dbReference>
<dbReference type="PANTHER" id="PTHR22753">
    <property type="entry name" value="TRANSMEMBRANE PROTEIN 68"/>
    <property type="match status" value="1"/>
</dbReference>
<organism evidence="1 2">
    <name type="scientific">Dovyalis caffra</name>
    <dbReference type="NCBI Taxonomy" id="77055"/>
    <lineage>
        <taxon>Eukaryota</taxon>
        <taxon>Viridiplantae</taxon>
        <taxon>Streptophyta</taxon>
        <taxon>Embryophyta</taxon>
        <taxon>Tracheophyta</taxon>
        <taxon>Spermatophyta</taxon>
        <taxon>Magnoliopsida</taxon>
        <taxon>eudicotyledons</taxon>
        <taxon>Gunneridae</taxon>
        <taxon>Pentapetalae</taxon>
        <taxon>rosids</taxon>
        <taxon>fabids</taxon>
        <taxon>Malpighiales</taxon>
        <taxon>Salicaceae</taxon>
        <taxon>Flacourtieae</taxon>
        <taxon>Dovyalis</taxon>
    </lineage>
</organism>
<reference evidence="1 2" key="1">
    <citation type="submission" date="2024-01" db="EMBL/GenBank/DDBJ databases">
        <authorList>
            <person name="Waweru B."/>
        </authorList>
    </citation>
    <scope>NUCLEOTIDE SEQUENCE [LARGE SCALE GENOMIC DNA]</scope>
</reference>
<dbReference type="EMBL" id="CAWUPB010001160">
    <property type="protein sequence ID" value="CAK7340885.1"/>
    <property type="molecule type" value="Genomic_DNA"/>
</dbReference>
<dbReference type="GO" id="GO:0016020">
    <property type="term" value="C:membrane"/>
    <property type="evidence" value="ECO:0007669"/>
    <property type="project" value="TreeGrafter"/>
</dbReference>
<protein>
    <submittedName>
        <fullName evidence="1">Uncharacterized protein</fullName>
    </submittedName>
</protein>